<name>A0ABP7XUQ1_9ACTN</name>
<accession>A0ABP7XUQ1</accession>
<reference evidence="3" key="1">
    <citation type="journal article" date="2019" name="Int. J. Syst. Evol. Microbiol.">
        <title>The Global Catalogue of Microorganisms (GCM) 10K type strain sequencing project: providing services to taxonomists for standard genome sequencing and annotation.</title>
        <authorList>
            <consortium name="The Broad Institute Genomics Platform"/>
            <consortium name="The Broad Institute Genome Sequencing Center for Infectious Disease"/>
            <person name="Wu L."/>
            <person name="Ma J."/>
        </authorList>
    </citation>
    <scope>NUCLEOTIDE SEQUENCE [LARGE SCALE GENOMIC DNA]</scope>
    <source>
        <strain evidence="3">JCM 16703</strain>
    </source>
</reference>
<evidence type="ECO:0000259" key="1">
    <source>
        <dbReference type="PROSITE" id="PS51186"/>
    </source>
</evidence>
<dbReference type="Proteomes" id="UP001501495">
    <property type="component" value="Unassembled WGS sequence"/>
</dbReference>
<protein>
    <recommendedName>
        <fullName evidence="1">N-acetyltransferase domain-containing protein</fullName>
    </recommendedName>
</protein>
<dbReference type="PROSITE" id="PS51186">
    <property type="entry name" value="GNAT"/>
    <property type="match status" value="1"/>
</dbReference>
<dbReference type="Gene3D" id="3.40.630.30">
    <property type="match status" value="1"/>
</dbReference>
<sequence>MPYAALTATQEARMREIYAASFPEALSAPFDDLLVDRMLGFVSGAHDAPLLGLALVRDFGDAGLGSGWTFLRYFAAGTRGDGVGSRMFTWLCDLLRSEGRSVLAWDVEDPDEPGIAAAEADLDRRRIGFYERNGGVLLPVHHYRPPHEDGHAPHLRLMASDLTGAGLPPTREVVLGVLEQRYGCGADHPAVREALASIPI</sequence>
<dbReference type="InterPro" id="IPR016181">
    <property type="entry name" value="Acyl_CoA_acyltransferase"/>
</dbReference>
<feature type="domain" description="N-acetyltransferase" evidence="1">
    <location>
        <begin position="1"/>
        <end position="163"/>
    </location>
</feature>
<dbReference type="InterPro" id="IPR000182">
    <property type="entry name" value="GNAT_dom"/>
</dbReference>
<gene>
    <name evidence="2" type="ORF">GCM10022215_35760</name>
</gene>
<dbReference type="EMBL" id="BAAAZH010000028">
    <property type="protein sequence ID" value="GAA4126340.1"/>
    <property type="molecule type" value="Genomic_DNA"/>
</dbReference>
<comment type="caution">
    <text evidence="2">The sequence shown here is derived from an EMBL/GenBank/DDBJ whole genome shotgun (WGS) entry which is preliminary data.</text>
</comment>
<evidence type="ECO:0000313" key="2">
    <source>
        <dbReference type="EMBL" id="GAA4126340.1"/>
    </source>
</evidence>
<keyword evidence="3" id="KW-1185">Reference proteome</keyword>
<evidence type="ECO:0000313" key="3">
    <source>
        <dbReference type="Proteomes" id="UP001501495"/>
    </source>
</evidence>
<dbReference type="SUPFAM" id="SSF55729">
    <property type="entry name" value="Acyl-CoA N-acyltransferases (Nat)"/>
    <property type="match status" value="1"/>
</dbReference>
<proteinExistence type="predicted"/>
<organism evidence="2 3">
    <name type="scientific">Nocardioides fonticola</name>
    <dbReference type="NCBI Taxonomy" id="450363"/>
    <lineage>
        <taxon>Bacteria</taxon>
        <taxon>Bacillati</taxon>
        <taxon>Actinomycetota</taxon>
        <taxon>Actinomycetes</taxon>
        <taxon>Propionibacteriales</taxon>
        <taxon>Nocardioidaceae</taxon>
        <taxon>Nocardioides</taxon>
    </lineage>
</organism>